<keyword evidence="2" id="KW-1185">Reference proteome</keyword>
<organism evidence="1 2">
    <name type="scientific">Lactobacillus apis</name>
    <dbReference type="NCBI Taxonomy" id="303541"/>
    <lineage>
        <taxon>Bacteria</taxon>
        <taxon>Bacillati</taxon>
        <taxon>Bacillota</taxon>
        <taxon>Bacilli</taxon>
        <taxon>Lactobacillales</taxon>
        <taxon>Lactobacillaceae</taxon>
        <taxon>Lactobacillus</taxon>
    </lineage>
</organism>
<accession>A0A0F4LMW5</accession>
<dbReference type="AlphaFoldDB" id="A0A0F4LMW5"/>
<evidence type="ECO:0000313" key="2">
    <source>
        <dbReference type="Proteomes" id="UP000033682"/>
    </source>
</evidence>
<sequence>MKKIVKQMQKANASEQTYVAEYSCCGIKQSSQKKITPTLCLENIRLSDGTPVADHMWFKYSRRFRKLGELTPGDTIQFNASAAAYRKGRLAKGGYKTDYKLVSPKQIEKVNDGVYVPLPDTTEQMVGYVLKTAHKRISSNTIKFVEKYNDWVNKKNKNLKSEN</sequence>
<keyword evidence="1" id="KW-0614">Plasmid</keyword>
<protein>
    <submittedName>
        <fullName evidence="1">Uncharacterized protein</fullName>
    </submittedName>
</protein>
<evidence type="ECO:0000313" key="1">
    <source>
        <dbReference type="EMBL" id="KJY59653.1"/>
    </source>
</evidence>
<reference evidence="1 2" key="1">
    <citation type="submission" date="2015-01" db="EMBL/GenBank/DDBJ databases">
        <title>Comparative genomics of the lactic acid bacteria isolated from the honey bee gut.</title>
        <authorList>
            <person name="Ellegaard K.M."/>
            <person name="Tamarit D."/>
            <person name="Javelind E."/>
            <person name="Olofsson T."/>
            <person name="Andersson S.G."/>
            <person name="Vasquez A."/>
        </authorList>
    </citation>
    <scope>NUCLEOTIDE SEQUENCE [LARGE SCALE GENOMIC DNA]</scope>
    <source>
        <strain evidence="1 2">Hma11</strain>
        <plasmid evidence="1">pHma11p1</plasmid>
    </source>
</reference>
<dbReference type="HOGENOM" id="CLU_133187_0_0_9"/>
<geneLocation type="plasmid" evidence="1">
    <name>pHma11p1</name>
</geneLocation>
<gene>
    <name evidence="1" type="ORF">JF72_14850</name>
</gene>
<name>A0A0F4LMW5_9LACO</name>
<comment type="caution">
    <text evidence="1">The sequence shown here is derived from an EMBL/GenBank/DDBJ whole genome shotgun (WGS) entry which is preliminary data.</text>
</comment>
<proteinExistence type="predicted"/>
<dbReference type="EMBL" id="JXLG01000016">
    <property type="protein sequence ID" value="KJY59653.1"/>
    <property type="molecule type" value="Genomic_DNA"/>
</dbReference>
<dbReference type="Proteomes" id="UP000033682">
    <property type="component" value="Unassembled WGS sequence"/>
</dbReference>
<dbReference type="PATRIC" id="fig|303541.3.peg.56"/>
<dbReference type="RefSeq" id="WP_052726815.1">
    <property type="nucleotide sequence ID" value="NZ_KQ034005.1"/>
</dbReference>